<comment type="caution">
    <text evidence="2">The sequence shown here is derived from an EMBL/GenBank/DDBJ whole genome shotgun (WGS) entry which is preliminary data.</text>
</comment>
<gene>
    <name evidence="2" type="ORF">HK103_005091</name>
</gene>
<keyword evidence="3" id="KW-1185">Reference proteome</keyword>
<organism evidence="2 3">
    <name type="scientific">Boothiomyces macroporosus</name>
    <dbReference type="NCBI Taxonomy" id="261099"/>
    <lineage>
        <taxon>Eukaryota</taxon>
        <taxon>Fungi</taxon>
        <taxon>Fungi incertae sedis</taxon>
        <taxon>Chytridiomycota</taxon>
        <taxon>Chytridiomycota incertae sedis</taxon>
        <taxon>Chytridiomycetes</taxon>
        <taxon>Rhizophydiales</taxon>
        <taxon>Terramycetaceae</taxon>
        <taxon>Boothiomyces</taxon>
    </lineage>
</organism>
<feature type="region of interest" description="Disordered" evidence="1">
    <location>
        <begin position="166"/>
        <end position="192"/>
    </location>
</feature>
<reference evidence="2" key="1">
    <citation type="submission" date="2020-05" db="EMBL/GenBank/DDBJ databases">
        <title>Phylogenomic resolution of chytrid fungi.</title>
        <authorList>
            <person name="Stajich J.E."/>
            <person name="Amses K."/>
            <person name="Simmons R."/>
            <person name="Seto K."/>
            <person name="Myers J."/>
            <person name="Bonds A."/>
            <person name="Quandt C.A."/>
            <person name="Barry K."/>
            <person name="Liu P."/>
            <person name="Grigoriev I."/>
            <person name="Longcore J.E."/>
            <person name="James T.Y."/>
        </authorList>
    </citation>
    <scope>NUCLEOTIDE SEQUENCE</scope>
    <source>
        <strain evidence="2">PLAUS21</strain>
    </source>
</reference>
<sequence>MDQDFDLPQLPPSLSLEELLSKAEKEDEKVQDAIPTVENPFDEDADDIKPARKIKRDVKMTEQMLMSDSGFKYLIKEIKRQKFKGSGHEIYKEEVQRNHFKRKHGIITEDNTDTSEANKEPEPRPQVEVLQETVTEISTQQKELIEAKKQLALEKLTKRKEERELMKRREREQEEENIARMIAESGHLFGEE</sequence>
<proteinExistence type="predicted"/>
<accession>A0AAD5UFP2</accession>
<name>A0AAD5UFP2_9FUNG</name>
<feature type="compositionally biased region" description="Basic and acidic residues" evidence="1">
    <location>
        <begin position="116"/>
        <end position="125"/>
    </location>
</feature>
<dbReference type="AlphaFoldDB" id="A0AAD5UFP2"/>
<evidence type="ECO:0000256" key="1">
    <source>
        <dbReference type="SAM" id="MobiDB-lite"/>
    </source>
</evidence>
<dbReference type="EMBL" id="JADGKB010000045">
    <property type="protein sequence ID" value="KAJ3256847.1"/>
    <property type="molecule type" value="Genomic_DNA"/>
</dbReference>
<feature type="region of interest" description="Disordered" evidence="1">
    <location>
        <begin position="101"/>
        <end position="128"/>
    </location>
</feature>
<dbReference type="Proteomes" id="UP001210925">
    <property type="component" value="Unassembled WGS sequence"/>
</dbReference>
<evidence type="ECO:0000313" key="2">
    <source>
        <dbReference type="EMBL" id="KAJ3256847.1"/>
    </source>
</evidence>
<protein>
    <submittedName>
        <fullName evidence="2">Uncharacterized protein</fullName>
    </submittedName>
</protein>
<feature type="compositionally biased region" description="Basic and acidic residues" evidence="1">
    <location>
        <begin position="21"/>
        <end position="31"/>
    </location>
</feature>
<feature type="region of interest" description="Disordered" evidence="1">
    <location>
        <begin position="21"/>
        <end position="49"/>
    </location>
</feature>
<evidence type="ECO:0000313" key="3">
    <source>
        <dbReference type="Proteomes" id="UP001210925"/>
    </source>
</evidence>